<dbReference type="InterPro" id="IPR007493">
    <property type="entry name" value="DUF538"/>
</dbReference>
<gene>
    <name evidence="1" type="ORF">Tsubulata_039782</name>
</gene>
<dbReference type="PANTHER" id="PTHR31676">
    <property type="entry name" value="T31J12.3 PROTEIN-RELATED"/>
    <property type="match status" value="1"/>
</dbReference>
<dbReference type="PANTHER" id="PTHR31676:SF115">
    <property type="entry name" value="DUF538 DOMAIN-CONTAINING PROTEIN"/>
    <property type="match status" value="1"/>
</dbReference>
<organism evidence="1 2">
    <name type="scientific">Turnera subulata</name>
    <dbReference type="NCBI Taxonomy" id="218843"/>
    <lineage>
        <taxon>Eukaryota</taxon>
        <taxon>Viridiplantae</taxon>
        <taxon>Streptophyta</taxon>
        <taxon>Embryophyta</taxon>
        <taxon>Tracheophyta</taxon>
        <taxon>Spermatophyta</taxon>
        <taxon>Magnoliopsida</taxon>
        <taxon>eudicotyledons</taxon>
        <taxon>Gunneridae</taxon>
        <taxon>Pentapetalae</taxon>
        <taxon>rosids</taxon>
        <taxon>fabids</taxon>
        <taxon>Malpighiales</taxon>
        <taxon>Passifloraceae</taxon>
        <taxon>Turnera</taxon>
    </lineage>
</organism>
<dbReference type="OrthoDB" id="754232at2759"/>
<dbReference type="AlphaFoldDB" id="A0A9Q0FH36"/>
<comment type="caution">
    <text evidence="1">The sequence shown here is derived from an EMBL/GenBank/DDBJ whole genome shotgun (WGS) entry which is preliminary data.</text>
</comment>
<evidence type="ECO:0000313" key="1">
    <source>
        <dbReference type="EMBL" id="KAJ4830585.1"/>
    </source>
</evidence>
<dbReference type="SUPFAM" id="SSF141562">
    <property type="entry name" value="At5g01610-like"/>
    <property type="match status" value="1"/>
</dbReference>
<dbReference type="Pfam" id="PF04398">
    <property type="entry name" value="DUF538"/>
    <property type="match status" value="1"/>
</dbReference>
<sequence>MTMGPASAPFPIPKPKPSPSSSSSLILLFFFFFFFFFSFPAAAVPSSIYDLLRQHGLPIGIFPKGIADFSADPITGRFKFNLTTPCNADFENQLHYDFNVTGVLSPGQIANLTGVSQQELFLWFPVHRIHVDDPASGLIHFDVGVVHKQFSLSLFENPPDCSAPELPPQPLLLFPSNNKKGPIGSGGVQVGQVDILKRRAAS</sequence>
<evidence type="ECO:0000313" key="2">
    <source>
        <dbReference type="Proteomes" id="UP001141552"/>
    </source>
</evidence>
<keyword evidence="2" id="KW-1185">Reference proteome</keyword>
<accession>A0A9Q0FH36</accession>
<reference evidence="1" key="2">
    <citation type="journal article" date="2023" name="Plants (Basel)">
        <title>Annotation of the Turnera subulata (Passifloraceae) Draft Genome Reveals the S-Locus Evolved after the Divergence of Turneroideae from Passifloroideae in a Stepwise Manner.</title>
        <authorList>
            <person name="Henning P.M."/>
            <person name="Roalson E.H."/>
            <person name="Mir W."/>
            <person name="McCubbin A.G."/>
            <person name="Shore J.S."/>
        </authorList>
    </citation>
    <scope>NUCLEOTIDE SEQUENCE</scope>
    <source>
        <strain evidence="1">F60SS</strain>
    </source>
</reference>
<dbReference type="Gene3D" id="2.30.240.10">
    <property type="entry name" value="At5g01610-like"/>
    <property type="match status" value="1"/>
</dbReference>
<protein>
    <recommendedName>
        <fullName evidence="3">DUF538 domain-containing protein</fullName>
    </recommendedName>
</protein>
<proteinExistence type="predicted"/>
<dbReference type="FunFam" id="2.30.240.10:FF:000002">
    <property type="entry name" value="Uncharacterized protein At3g07460"/>
    <property type="match status" value="1"/>
</dbReference>
<dbReference type="EMBL" id="JAKUCV010005604">
    <property type="protein sequence ID" value="KAJ4830585.1"/>
    <property type="molecule type" value="Genomic_DNA"/>
</dbReference>
<dbReference type="InterPro" id="IPR036758">
    <property type="entry name" value="At5g01610-like"/>
</dbReference>
<dbReference type="Proteomes" id="UP001141552">
    <property type="component" value="Unassembled WGS sequence"/>
</dbReference>
<name>A0A9Q0FH36_9ROSI</name>
<reference evidence="1" key="1">
    <citation type="submission" date="2022-02" db="EMBL/GenBank/DDBJ databases">
        <authorList>
            <person name="Henning P.M."/>
            <person name="McCubbin A.G."/>
            <person name="Shore J.S."/>
        </authorList>
    </citation>
    <scope>NUCLEOTIDE SEQUENCE</scope>
    <source>
        <strain evidence="1">F60SS</strain>
        <tissue evidence="1">Leaves</tissue>
    </source>
</reference>
<evidence type="ECO:0008006" key="3">
    <source>
        <dbReference type="Google" id="ProtNLM"/>
    </source>
</evidence>